<evidence type="ECO:0008006" key="7">
    <source>
        <dbReference type="Google" id="ProtNLM"/>
    </source>
</evidence>
<keyword evidence="4" id="KW-0812">Transmembrane</keyword>
<dbReference type="AlphaFoldDB" id="A0A484LHK7"/>
<dbReference type="Proteomes" id="UP000595140">
    <property type="component" value="Unassembled WGS sequence"/>
</dbReference>
<sequence length="340" mass="38159">MHKKPETNPHFFPATLDPESPEPPRGPIDPPPQRPRQYRPATDVSPPQRPSDDPPQSRRISRVPTPAAPSGTPAPPSPRQNPATQPPTPEFVQGESFRPQRLSQQKPIDGQRPAPAPQRKKRPPRPLPLSPPPARRQEPHPSSLRLPAERSKTNPFAWLIAACCTVFWVVVILGLLAVLIVYLVFRPRSPKFDLSSATLNAAYLDMGHLLNGDLTLLANFTNPNKKGRVEFRYAAVDLYHEQSAIASTYVRPFSMMNGEYKFREIHMVSSQVGLSPDHSEKLRNQIQRGRVRFEVKGLFRVKSDLGGFLQYSYWLNSHCTFTVTGPPTGVLIAKRCSTKR</sequence>
<reference evidence="5 6" key="1">
    <citation type="submission" date="2018-04" db="EMBL/GenBank/DDBJ databases">
        <authorList>
            <person name="Vogel A."/>
        </authorList>
    </citation>
    <scope>NUCLEOTIDE SEQUENCE [LARGE SCALE GENOMIC DNA]</scope>
</reference>
<evidence type="ECO:0000256" key="3">
    <source>
        <dbReference type="SAM" id="MobiDB-lite"/>
    </source>
</evidence>
<proteinExistence type="predicted"/>
<feature type="compositionally biased region" description="Pro residues" evidence="3">
    <location>
        <begin position="125"/>
        <end position="134"/>
    </location>
</feature>
<evidence type="ECO:0000313" key="6">
    <source>
        <dbReference type="Proteomes" id="UP000595140"/>
    </source>
</evidence>
<name>A0A484LHK7_9ASTE</name>
<feature type="compositionally biased region" description="Pro residues" evidence="3">
    <location>
        <begin position="72"/>
        <end position="89"/>
    </location>
</feature>
<dbReference type="GO" id="GO:0005886">
    <property type="term" value="C:plasma membrane"/>
    <property type="evidence" value="ECO:0007669"/>
    <property type="project" value="TreeGrafter"/>
</dbReference>
<dbReference type="EMBL" id="OOIL02001464">
    <property type="protein sequence ID" value="VFQ75985.1"/>
    <property type="molecule type" value="Genomic_DNA"/>
</dbReference>
<feature type="compositionally biased region" description="Low complexity" evidence="3">
    <location>
        <begin position="62"/>
        <end position="71"/>
    </location>
</feature>
<evidence type="ECO:0000256" key="2">
    <source>
        <dbReference type="ARBA" id="ARBA00023136"/>
    </source>
</evidence>
<protein>
    <recommendedName>
        <fullName evidence="7">Late embryogenesis abundant protein LEA-2 subgroup domain-containing protein</fullName>
    </recommendedName>
</protein>
<feature type="compositionally biased region" description="Pro residues" evidence="3">
    <location>
        <begin position="21"/>
        <end position="34"/>
    </location>
</feature>
<gene>
    <name evidence="5" type="ORF">CCAM_LOCUS17761</name>
</gene>
<feature type="region of interest" description="Disordered" evidence="3">
    <location>
        <begin position="1"/>
        <end position="148"/>
    </location>
</feature>
<feature type="transmembrane region" description="Helical" evidence="4">
    <location>
        <begin position="156"/>
        <end position="185"/>
    </location>
</feature>
<evidence type="ECO:0000256" key="4">
    <source>
        <dbReference type="SAM" id="Phobius"/>
    </source>
</evidence>
<accession>A0A484LHK7</accession>
<keyword evidence="6" id="KW-1185">Reference proteome</keyword>
<dbReference type="PANTHER" id="PTHR31234">
    <property type="entry name" value="LATE EMBRYOGENESIS ABUNDANT (LEA) HYDROXYPROLINE-RICH GLYCOPROTEIN FAMILY"/>
    <property type="match status" value="1"/>
</dbReference>
<evidence type="ECO:0000313" key="5">
    <source>
        <dbReference type="EMBL" id="VFQ75985.1"/>
    </source>
</evidence>
<evidence type="ECO:0000256" key="1">
    <source>
        <dbReference type="ARBA" id="ARBA00004370"/>
    </source>
</evidence>
<dbReference type="OrthoDB" id="1924574at2759"/>
<dbReference type="InterPro" id="IPR044839">
    <property type="entry name" value="NDR1-like"/>
</dbReference>
<organism evidence="5 6">
    <name type="scientific">Cuscuta campestris</name>
    <dbReference type="NCBI Taxonomy" id="132261"/>
    <lineage>
        <taxon>Eukaryota</taxon>
        <taxon>Viridiplantae</taxon>
        <taxon>Streptophyta</taxon>
        <taxon>Embryophyta</taxon>
        <taxon>Tracheophyta</taxon>
        <taxon>Spermatophyta</taxon>
        <taxon>Magnoliopsida</taxon>
        <taxon>eudicotyledons</taxon>
        <taxon>Gunneridae</taxon>
        <taxon>Pentapetalae</taxon>
        <taxon>asterids</taxon>
        <taxon>lamiids</taxon>
        <taxon>Solanales</taxon>
        <taxon>Convolvulaceae</taxon>
        <taxon>Cuscuteae</taxon>
        <taxon>Cuscuta</taxon>
        <taxon>Cuscuta subgen. Grammica</taxon>
        <taxon>Cuscuta sect. Cleistogrammica</taxon>
    </lineage>
</organism>
<keyword evidence="4" id="KW-1133">Transmembrane helix</keyword>
<dbReference type="PRINTS" id="PR01217">
    <property type="entry name" value="PRICHEXTENSN"/>
</dbReference>
<dbReference type="PANTHER" id="PTHR31234:SF42">
    <property type="entry name" value="LATE EMBRYOGENESIS ABUNDANT (LEA) HYDROXYPROLINE-RICH GLYCOPROTEIN FAMILY"/>
    <property type="match status" value="1"/>
</dbReference>
<keyword evidence="2 4" id="KW-0472">Membrane</keyword>
<dbReference type="GO" id="GO:0098542">
    <property type="term" value="P:defense response to other organism"/>
    <property type="evidence" value="ECO:0007669"/>
    <property type="project" value="InterPro"/>
</dbReference>
<comment type="subcellular location">
    <subcellularLocation>
        <location evidence="1">Membrane</location>
    </subcellularLocation>
</comment>